<reference evidence="1" key="1">
    <citation type="submission" date="2009-02" db="EMBL/GenBank/DDBJ databases">
        <title>The Genome Sequence of Ajellomyces capsulatus strain G186AR.</title>
        <authorList>
            <consortium name="The Broad Institute Genome Sequencing Platform"/>
            <person name="Champion M."/>
            <person name="Cuomo C."/>
            <person name="Ma L.-J."/>
            <person name="Henn M.R."/>
            <person name="Sil A."/>
            <person name="Goldman B."/>
            <person name="Young S.K."/>
            <person name="Kodira C.D."/>
            <person name="Zeng Q."/>
            <person name="Koehrsen M."/>
            <person name="Alvarado L."/>
            <person name="Berlin A."/>
            <person name="Borenstein D."/>
            <person name="Chen Z."/>
            <person name="Engels R."/>
            <person name="Freedman E."/>
            <person name="Gellesch M."/>
            <person name="Goldberg J."/>
            <person name="Griggs A."/>
            <person name="Gujja S."/>
            <person name="Heiman D."/>
            <person name="Hepburn T."/>
            <person name="Howarth C."/>
            <person name="Jen D."/>
            <person name="Larson L."/>
            <person name="Lewis B."/>
            <person name="Mehta T."/>
            <person name="Park D."/>
            <person name="Pearson M."/>
            <person name="Roberts A."/>
            <person name="Saif S."/>
            <person name="Shea T."/>
            <person name="Shenoy N."/>
            <person name="Sisk P."/>
            <person name="Stolte C."/>
            <person name="Sykes S."/>
            <person name="Walk T."/>
            <person name="White J."/>
            <person name="Yandava C."/>
            <person name="Klein B."/>
            <person name="McEwen J.G."/>
            <person name="Puccia R."/>
            <person name="Goldman G.H."/>
            <person name="Felipe M.S."/>
            <person name="Nino-Vega G."/>
            <person name="San-Blas G."/>
            <person name="Taylor J."/>
            <person name="Mendoza L."/>
            <person name="Galagan J."/>
            <person name="Nusbaum C."/>
            <person name="Birren B."/>
        </authorList>
    </citation>
    <scope>NUCLEOTIDE SEQUENCE</scope>
    <source>
        <strain evidence="1">G186AR</strain>
    </source>
</reference>
<name>C0NMU5_AJECG</name>
<evidence type="ECO:0000313" key="2">
    <source>
        <dbReference type="Proteomes" id="UP000001631"/>
    </source>
</evidence>
<dbReference type="InParanoid" id="C0NMU5"/>
<sequence length="109" mass="12076">MPILVFQLASSGPIAIRLLMLEILPALPEFSYYPVLKDAAYLSGASVVLEYYRVYQQVCSSRPDANLPLFQFGRIGLSRRQYSLLPFQVSLGDLPGHNVLSVGENTENA</sequence>
<dbReference type="RefSeq" id="XP_045287674.1">
    <property type="nucleotide sequence ID" value="XM_045431121.1"/>
</dbReference>
<dbReference type="EMBL" id="GG663367">
    <property type="protein sequence ID" value="EEH07193.1"/>
    <property type="molecule type" value="Genomic_DNA"/>
</dbReference>
<organism evidence="1 2">
    <name type="scientific">Ajellomyces capsulatus (strain G186AR / H82 / ATCC MYA-2454 / RMSCC 2432)</name>
    <name type="common">Darling's disease fungus</name>
    <name type="synonym">Histoplasma capsulatum</name>
    <dbReference type="NCBI Taxonomy" id="447093"/>
    <lineage>
        <taxon>Eukaryota</taxon>
        <taxon>Fungi</taxon>
        <taxon>Dikarya</taxon>
        <taxon>Ascomycota</taxon>
        <taxon>Pezizomycotina</taxon>
        <taxon>Eurotiomycetes</taxon>
        <taxon>Eurotiomycetidae</taxon>
        <taxon>Onygenales</taxon>
        <taxon>Ajellomycetaceae</taxon>
        <taxon>Histoplasma</taxon>
    </lineage>
</organism>
<dbReference type="AlphaFoldDB" id="C0NMU5"/>
<dbReference type="GeneID" id="69037088"/>
<dbReference type="HOGENOM" id="CLU_2183175_0_0_1"/>
<gene>
    <name evidence="1" type="ORF">HCBG_04072</name>
</gene>
<evidence type="ECO:0000313" key="1">
    <source>
        <dbReference type="EMBL" id="EEH07193.1"/>
    </source>
</evidence>
<proteinExistence type="predicted"/>
<keyword evidence="2" id="KW-1185">Reference proteome</keyword>
<protein>
    <submittedName>
        <fullName evidence="1">Uncharacterized protein</fullName>
    </submittedName>
</protein>
<dbReference type="Proteomes" id="UP000001631">
    <property type="component" value="Unassembled WGS sequence"/>
</dbReference>
<accession>C0NMU5</accession>